<dbReference type="EMBL" id="BGZK01001219">
    <property type="protein sequence ID" value="GBP74716.1"/>
    <property type="molecule type" value="Genomic_DNA"/>
</dbReference>
<evidence type="ECO:0000256" key="1">
    <source>
        <dbReference type="ARBA" id="ARBA00004245"/>
    </source>
</evidence>
<dbReference type="PANTHER" id="PTHR31183">
    <property type="entry name" value="TRICHOPLEIN KERATIN FILAMENT-BINDING PROTEIN FAMILY MEMBER"/>
    <property type="match status" value="1"/>
</dbReference>
<dbReference type="PANTHER" id="PTHR31183:SF2">
    <property type="entry name" value="TRICHOPLEIN KERATIN FILAMENT-BINDING PROTEIN"/>
    <property type="match status" value="1"/>
</dbReference>
<evidence type="ECO:0000256" key="3">
    <source>
        <dbReference type="ARBA" id="ARBA00023212"/>
    </source>
</evidence>
<dbReference type="OrthoDB" id="6431598at2759"/>
<dbReference type="AlphaFoldDB" id="A0A4C1YF23"/>
<dbReference type="GO" id="GO:0045095">
    <property type="term" value="C:keratin filament"/>
    <property type="evidence" value="ECO:0007669"/>
    <property type="project" value="TreeGrafter"/>
</dbReference>
<proteinExistence type="predicted"/>
<keyword evidence="4" id="KW-0175">Coiled coil</keyword>
<accession>A0A4C1YF23</accession>
<protein>
    <submittedName>
        <fullName evidence="6">Uncharacterized protein</fullName>
    </submittedName>
</protein>
<feature type="region of interest" description="Disordered" evidence="5">
    <location>
        <begin position="1"/>
        <end position="20"/>
    </location>
</feature>
<evidence type="ECO:0000313" key="6">
    <source>
        <dbReference type="EMBL" id="GBP74716.1"/>
    </source>
</evidence>
<keyword evidence="7" id="KW-1185">Reference proteome</keyword>
<evidence type="ECO:0000256" key="2">
    <source>
        <dbReference type="ARBA" id="ARBA00022490"/>
    </source>
</evidence>
<feature type="coiled-coil region" evidence="4">
    <location>
        <begin position="121"/>
        <end position="199"/>
    </location>
</feature>
<comment type="caution">
    <text evidence="6">The sequence shown here is derived from an EMBL/GenBank/DDBJ whole genome shotgun (WGS) entry which is preliminary data.</text>
</comment>
<keyword evidence="3" id="KW-0206">Cytoskeleton</keyword>
<comment type="subcellular location">
    <subcellularLocation>
        <location evidence="1">Cytoplasm</location>
        <location evidence="1">Cytoskeleton</location>
    </subcellularLocation>
</comment>
<dbReference type="GO" id="GO:0006915">
    <property type="term" value="P:apoptotic process"/>
    <property type="evidence" value="ECO:0007669"/>
    <property type="project" value="TreeGrafter"/>
</dbReference>
<evidence type="ECO:0000313" key="7">
    <source>
        <dbReference type="Proteomes" id="UP000299102"/>
    </source>
</evidence>
<keyword evidence="2" id="KW-0963">Cytoplasm</keyword>
<reference evidence="6 7" key="1">
    <citation type="journal article" date="2019" name="Commun. Biol.">
        <title>The bagworm genome reveals a unique fibroin gene that provides high tensile strength.</title>
        <authorList>
            <person name="Kono N."/>
            <person name="Nakamura H."/>
            <person name="Ohtoshi R."/>
            <person name="Tomita M."/>
            <person name="Numata K."/>
            <person name="Arakawa K."/>
        </authorList>
    </citation>
    <scope>NUCLEOTIDE SEQUENCE [LARGE SCALE GENOMIC DNA]</scope>
</reference>
<evidence type="ECO:0000256" key="5">
    <source>
        <dbReference type="SAM" id="MobiDB-lite"/>
    </source>
</evidence>
<dbReference type="Proteomes" id="UP000299102">
    <property type="component" value="Unassembled WGS sequence"/>
</dbReference>
<dbReference type="InterPro" id="IPR043596">
    <property type="entry name" value="CFAP53/TCHP"/>
</dbReference>
<sequence>MCSPSTLKKSQRSAPRALSRSLTHQTLHALTSPPRIILSLSSFEPTYHTRSKFGLTGMSPLKYTDTMPILQFPAFITAALWAKEREARSILMQEVLSALQHQVEEKIEMNRQRQKENVLEREQILNQVEDFHQEVRAKERETHHQNLEYSNINLLQSELNKLKVQKEQLDEKKAMEASLRESIAQEEKLRKELVKIHREGVSDLPTRRKVAW</sequence>
<organism evidence="6 7">
    <name type="scientific">Eumeta variegata</name>
    <name type="common">Bagworm moth</name>
    <name type="synonym">Eumeta japonica</name>
    <dbReference type="NCBI Taxonomy" id="151549"/>
    <lineage>
        <taxon>Eukaryota</taxon>
        <taxon>Metazoa</taxon>
        <taxon>Ecdysozoa</taxon>
        <taxon>Arthropoda</taxon>
        <taxon>Hexapoda</taxon>
        <taxon>Insecta</taxon>
        <taxon>Pterygota</taxon>
        <taxon>Neoptera</taxon>
        <taxon>Endopterygota</taxon>
        <taxon>Lepidoptera</taxon>
        <taxon>Glossata</taxon>
        <taxon>Ditrysia</taxon>
        <taxon>Tineoidea</taxon>
        <taxon>Psychidae</taxon>
        <taxon>Oiketicinae</taxon>
        <taxon>Eumeta</taxon>
    </lineage>
</organism>
<name>A0A4C1YF23_EUMVA</name>
<gene>
    <name evidence="6" type="ORF">EVAR_103550_1</name>
</gene>
<evidence type="ECO:0000256" key="4">
    <source>
        <dbReference type="SAM" id="Coils"/>
    </source>
</evidence>